<dbReference type="EMBL" id="CAJNNV010010523">
    <property type="protein sequence ID" value="CAE8598724.1"/>
    <property type="molecule type" value="Genomic_DNA"/>
</dbReference>
<dbReference type="Pfam" id="PF08719">
    <property type="entry name" value="NADAR"/>
    <property type="match status" value="1"/>
</dbReference>
<dbReference type="Proteomes" id="UP000654075">
    <property type="component" value="Unassembled WGS sequence"/>
</dbReference>
<evidence type="ECO:0000259" key="1">
    <source>
        <dbReference type="Pfam" id="PF08719"/>
    </source>
</evidence>
<evidence type="ECO:0000313" key="3">
    <source>
        <dbReference type="EMBL" id="CAE8707422.1"/>
    </source>
</evidence>
<feature type="domain" description="NADAR" evidence="1">
    <location>
        <begin position="28"/>
        <end position="124"/>
    </location>
</feature>
<evidence type="ECO:0000313" key="2">
    <source>
        <dbReference type="EMBL" id="CAE8598724.1"/>
    </source>
</evidence>
<dbReference type="OrthoDB" id="206452at2759"/>
<evidence type="ECO:0000313" key="4">
    <source>
        <dbReference type="Proteomes" id="UP000626109"/>
    </source>
</evidence>
<dbReference type="SUPFAM" id="SSF143990">
    <property type="entry name" value="YbiA-like"/>
    <property type="match status" value="1"/>
</dbReference>
<protein>
    <recommendedName>
        <fullName evidence="1">NADAR domain-containing protein</fullName>
    </recommendedName>
</protein>
<dbReference type="EMBL" id="CAJNNW010031405">
    <property type="protein sequence ID" value="CAE8707422.1"/>
    <property type="molecule type" value="Genomic_DNA"/>
</dbReference>
<dbReference type="Proteomes" id="UP000626109">
    <property type="component" value="Unassembled WGS sequence"/>
</dbReference>
<dbReference type="AlphaFoldDB" id="A0A813KRF9"/>
<gene>
    <name evidence="2" type="ORF">PGLA1383_LOCUS17125</name>
    <name evidence="3" type="ORF">PGLA2088_LOCUS34540</name>
</gene>
<name>A0A813KRF9_POLGL</name>
<reference evidence="3" key="1">
    <citation type="submission" date="2021-02" db="EMBL/GenBank/DDBJ databases">
        <authorList>
            <person name="Dougan E. K."/>
            <person name="Rhodes N."/>
            <person name="Thang M."/>
            <person name="Chan C."/>
        </authorList>
    </citation>
    <scope>NUCLEOTIDE SEQUENCE</scope>
</reference>
<evidence type="ECO:0000313" key="5">
    <source>
        <dbReference type="Proteomes" id="UP000654075"/>
    </source>
</evidence>
<sequence length="202" mass="22828">MGGPCRLKAEAEKLATKAPDCTDNFQVRPFNFDGQEWQSVEQCYQAQKFLDATFKEKLRLMEKGSGESDSQHGMRVWSEGQRGRDLRPDWEAVKVEMMYRANLAKYLQHGDLQADLLATGDAQLDGAASTKWVMKSGKTVGWSLWNGLIQTRIREELKPVSAQDSDLLESLRKQFEDYLVRQGGNQLPIPGAGSEEMPLQEE</sequence>
<dbReference type="InterPro" id="IPR037238">
    <property type="entry name" value="YbiA-like_sf"/>
</dbReference>
<comment type="caution">
    <text evidence="3">The sequence shown here is derived from an EMBL/GenBank/DDBJ whole genome shotgun (WGS) entry which is preliminary data.</text>
</comment>
<accession>A0A813KRF9</accession>
<dbReference type="OMA" id="VEMMYRA"/>
<dbReference type="Gene3D" id="1.10.357.40">
    <property type="entry name" value="YbiA-like"/>
    <property type="match status" value="1"/>
</dbReference>
<organism evidence="3 4">
    <name type="scientific">Polarella glacialis</name>
    <name type="common">Dinoflagellate</name>
    <dbReference type="NCBI Taxonomy" id="89957"/>
    <lineage>
        <taxon>Eukaryota</taxon>
        <taxon>Sar</taxon>
        <taxon>Alveolata</taxon>
        <taxon>Dinophyceae</taxon>
        <taxon>Suessiales</taxon>
        <taxon>Suessiaceae</taxon>
        <taxon>Polarella</taxon>
    </lineage>
</organism>
<dbReference type="InterPro" id="IPR012816">
    <property type="entry name" value="NADAR"/>
</dbReference>
<dbReference type="CDD" id="cd15457">
    <property type="entry name" value="NADAR"/>
    <property type="match status" value="1"/>
</dbReference>
<proteinExistence type="predicted"/>
<keyword evidence="5" id="KW-1185">Reference proteome</keyword>